<dbReference type="InterPro" id="IPR051813">
    <property type="entry name" value="HepT_RNase_toxin"/>
</dbReference>
<dbReference type="RefSeq" id="WP_217287613.1">
    <property type="nucleotide sequence ID" value="NZ_CP077683.1"/>
</dbReference>
<name>A0ABX8LNB5_9BACT</name>
<evidence type="ECO:0000256" key="3">
    <source>
        <dbReference type="ARBA" id="ARBA00022722"/>
    </source>
</evidence>
<dbReference type="EMBL" id="CP077683">
    <property type="protein sequence ID" value="QXE91020.1"/>
    <property type="molecule type" value="Genomic_DNA"/>
</dbReference>
<gene>
    <name evidence="6" type="ORF">KP001_00275</name>
</gene>
<dbReference type="Proteomes" id="UP000683559">
    <property type="component" value="Chromosome"/>
</dbReference>
<keyword evidence="3" id="KW-0540">Nuclease</keyword>
<keyword evidence="7" id="KW-1185">Reference proteome</keyword>
<evidence type="ECO:0000256" key="1">
    <source>
        <dbReference type="ARBA" id="ARBA00022553"/>
    </source>
</evidence>
<evidence type="ECO:0000256" key="5">
    <source>
        <dbReference type="ARBA" id="ARBA00022801"/>
    </source>
</evidence>
<organism evidence="6 7">
    <name type="scientific">Geomonas subterranea</name>
    <dbReference type="NCBI Taxonomy" id="2847989"/>
    <lineage>
        <taxon>Bacteria</taxon>
        <taxon>Pseudomonadati</taxon>
        <taxon>Thermodesulfobacteriota</taxon>
        <taxon>Desulfuromonadia</taxon>
        <taxon>Geobacterales</taxon>
        <taxon>Geobacteraceae</taxon>
        <taxon>Geomonas</taxon>
    </lineage>
</organism>
<proteinExistence type="predicted"/>
<sequence>MTDDRKPRTLSEYLDDMQRSVNRLIEISGAGEAAFMANEDKQDAAIRHIQILGEVSGKLLKHYPAFVAENKSIPFRQISDMRNRLIHHYFGVSLDAVWKVLETDIPSLNVELGSLIVTSKNSIQKGRGVKI</sequence>
<evidence type="ECO:0000256" key="2">
    <source>
        <dbReference type="ARBA" id="ARBA00022649"/>
    </source>
</evidence>
<evidence type="ECO:0000256" key="4">
    <source>
        <dbReference type="ARBA" id="ARBA00022741"/>
    </source>
</evidence>
<protein>
    <submittedName>
        <fullName evidence="6">DUF86 domain-containing protein</fullName>
    </submittedName>
</protein>
<dbReference type="PANTHER" id="PTHR34139:SF1">
    <property type="entry name" value="RNASE MJ1380-RELATED"/>
    <property type="match status" value="1"/>
</dbReference>
<evidence type="ECO:0000313" key="7">
    <source>
        <dbReference type="Proteomes" id="UP000683559"/>
    </source>
</evidence>
<accession>A0ABX8LNB5</accession>
<keyword evidence="5" id="KW-0378">Hydrolase</keyword>
<evidence type="ECO:0000313" key="6">
    <source>
        <dbReference type="EMBL" id="QXE91020.1"/>
    </source>
</evidence>
<dbReference type="Pfam" id="PF01934">
    <property type="entry name" value="HepT-like"/>
    <property type="match status" value="1"/>
</dbReference>
<keyword evidence="1" id="KW-0597">Phosphoprotein</keyword>
<dbReference type="PANTHER" id="PTHR34139">
    <property type="entry name" value="UPF0331 PROTEIN MJ0127"/>
    <property type="match status" value="1"/>
</dbReference>
<keyword evidence="4" id="KW-0547">Nucleotide-binding</keyword>
<dbReference type="InterPro" id="IPR008201">
    <property type="entry name" value="HepT-like"/>
</dbReference>
<reference evidence="6 7" key="1">
    <citation type="submission" date="2021-06" db="EMBL/GenBank/DDBJ databases">
        <title>Gemonas diversity in paddy soil.</title>
        <authorList>
            <person name="Liu G."/>
        </authorList>
    </citation>
    <scope>NUCLEOTIDE SEQUENCE [LARGE SCALE GENOMIC DNA]</scope>
    <source>
        <strain evidence="6 7">RG2</strain>
    </source>
</reference>
<keyword evidence="2" id="KW-1277">Toxin-antitoxin system</keyword>